<dbReference type="OrthoDB" id="634154at2759"/>
<keyword evidence="1" id="KW-0472">Membrane</keyword>
<sequence length="175" mass="18857">MASRSFLIRSPKEESNAAVRDFPCLRRESGNGDLDAVMLRHSRVDGRCEAPGISHRCDFRPSLYWCIDMFVCIGPMELRTIPGYALSVSDANCLSVPVAEAVLLGAKNAAIAGTVVAVPTLVGCRVLPWAKANLNYTAQALIISAACIAGFFITADKTILRNARQNTIGKLDKST</sequence>
<keyword evidence="3" id="KW-1185">Reference proteome</keyword>
<dbReference type="InterPro" id="IPR005050">
    <property type="entry name" value="Enod93"/>
</dbReference>
<name>A0A5J9VCN1_9POAL</name>
<keyword evidence="1" id="KW-1133">Transmembrane helix</keyword>
<dbReference type="EMBL" id="RWGY01000011">
    <property type="protein sequence ID" value="TVU33157.1"/>
    <property type="molecule type" value="Genomic_DNA"/>
</dbReference>
<organism evidence="2 3">
    <name type="scientific">Eragrostis curvula</name>
    <name type="common">weeping love grass</name>
    <dbReference type="NCBI Taxonomy" id="38414"/>
    <lineage>
        <taxon>Eukaryota</taxon>
        <taxon>Viridiplantae</taxon>
        <taxon>Streptophyta</taxon>
        <taxon>Embryophyta</taxon>
        <taxon>Tracheophyta</taxon>
        <taxon>Spermatophyta</taxon>
        <taxon>Magnoliopsida</taxon>
        <taxon>Liliopsida</taxon>
        <taxon>Poales</taxon>
        <taxon>Poaceae</taxon>
        <taxon>PACMAD clade</taxon>
        <taxon>Chloridoideae</taxon>
        <taxon>Eragrostideae</taxon>
        <taxon>Eragrostidinae</taxon>
        <taxon>Eragrostis</taxon>
    </lineage>
</organism>
<proteinExistence type="predicted"/>
<accession>A0A5J9VCN1</accession>
<feature type="transmembrane region" description="Helical" evidence="1">
    <location>
        <begin position="136"/>
        <end position="155"/>
    </location>
</feature>
<dbReference type="PANTHER" id="PTHR33605:SF3">
    <property type="entry name" value="EARLY NODULIN-LIKE PROTEIN"/>
    <property type="match status" value="1"/>
</dbReference>
<evidence type="ECO:0000313" key="2">
    <source>
        <dbReference type="EMBL" id="TVU33157.1"/>
    </source>
</evidence>
<evidence type="ECO:0000256" key="1">
    <source>
        <dbReference type="SAM" id="Phobius"/>
    </source>
</evidence>
<reference evidence="2 3" key="1">
    <citation type="journal article" date="2019" name="Sci. Rep.">
        <title>A high-quality genome of Eragrostis curvula grass provides insights into Poaceae evolution and supports new strategies to enhance forage quality.</title>
        <authorList>
            <person name="Carballo J."/>
            <person name="Santos B.A.C.M."/>
            <person name="Zappacosta D."/>
            <person name="Garbus I."/>
            <person name="Selva J.P."/>
            <person name="Gallo C.A."/>
            <person name="Diaz A."/>
            <person name="Albertini E."/>
            <person name="Caccamo M."/>
            <person name="Echenique V."/>
        </authorList>
    </citation>
    <scope>NUCLEOTIDE SEQUENCE [LARGE SCALE GENOMIC DNA]</scope>
    <source>
        <strain evidence="3">cv. Victoria</strain>
        <tissue evidence="2">Leaf</tissue>
    </source>
</reference>
<dbReference type="Pfam" id="PF03386">
    <property type="entry name" value="ENOD93"/>
    <property type="match status" value="1"/>
</dbReference>
<keyword evidence="1" id="KW-0812">Transmembrane</keyword>
<dbReference type="Proteomes" id="UP000324897">
    <property type="component" value="Chromosome 1"/>
</dbReference>
<dbReference type="AlphaFoldDB" id="A0A5J9VCN1"/>
<dbReference type="Gramene" id="TVU33157">
    <property type="protein sequence ID" value="TVU33157"/>
    <property type="gene ID" value="EJB05_24943"/>
</dbReference>
<protein>
    <submittedName>
        <fullName evidence="2">Uncharacterized protein</fullName>
    </submittedName>
</protein>
<gene>
    <name evidence="2" type="ORF">EJB05_24943</name>
</gene>
<dbReference type="PANTHER" id="PTHR33605">
    <property type="entry name" value="EARLY NODULIN-93"/>
    <property type="match status" value="1"/>
</dbReference>
<evidence type="ECO:0000313" key="3">
    <source>
        <dbReference type="Proteomes" id="UP000324897"/>
    </source>
</evidence>
<comment type="caution">
    <text evidence="2">The sequence shown here is derived from an EMBL/GenBank/DDBJ whole genome shotgun (WGS) entry which is preliminary data.</text>
</comment>